<keyword evidence="3" id="KW-1185">Reference proteome</keyword>
<dbReference type="Pfam" id="PF09994">
    <property type="entry name" value="T6SS_Tle1-like_cat"/>
    <property type="match status" value="1"/>
</dbReference>
<dbReference type="PANTHER" id="PTHR33840">
    <property type="match status" value="1"/>
</dbReference>
<evidence type="ECO:0000259" key="1">
    <source>
        <dbReference type="Pfam" id="PF09994"/>
    </source>
</evidence>
<gene>
    <name evidence="2" type="ORF">GCM10009613_15570</name>
</gene>
<sequence length="358" mass="39851">MRFAVFMDGTWNDPADGTHVALLHDRTAESGREDPGGGQQRCYVEGVGNGPWDRIRGGAFGHGVDDTIRRGYRFLAERHRPGDEIYLFGYSRGAFTARSLAGMITRCGLVAPDVLTDREVFDRYRDLRRPGLREMTEGEDDPGRRTAQDRTVLARSRLERIRFIGVFDTVGSLGIPGDIGKVFAHRYRFHDTALSGYVDVARHAVALDEDRPEFTPTLWTAVPVPVPDHPTSVEQRWFVGAHSDVGGGGERSRGPAPLSALPREWIADEARAAGLDIGPPAVPLTGDEWRSAFGDPYPGWLAGLASLVPGRRPYLRPVNTTERETLAPSLRERWERLPGYRPRNPNLAPWLRRSRVPA</sequence>
<organism evidence="2 3">
    <name type="scientific">Pseudonocardia kongjuensis</name>
    <dbReference type="NCBI Taxonomy" id="102227"/>
    <lineage>
        <taxon>Bacteria</taxon>
        <taxon>Bacillati</taxon>
        <taxon>Actinomycetota</taxon>
        <taxon>Actinomycetes</taxon>
        <taxon>Pseudonocardiales</taxon>
        <taxon>Pseudonocardiaceae</taxon>
        <taxon>Pseudonocardia</taxon>
    </lineage>
</organism>
<accession>A0ABP4I8N2</accession>
<comment type="caution">
    <text evidence="2">The sequence shown here is derived from an EMBL/GenBank/DDBJ whole genome shotgun (WGS) entry which is preliminary data.</text>
</comment>
<dbReference type="RefSeq" id="WP_344019892.1">
    <property type="nucleotide sequence ID" value="NZ_BAAAJK010000006.1"/>
</dbReference>
<evidence type="ECO:0000313" key="2">
    <source>
        <dbReference type="EMBL" id="GAA1384560.1"/>
    </source>
</evidence>
<feature type="domain" description="T6SS Phospholipase effector Tle1-like catalytic" evidence="1">
    <location>
        <begin position="2"/>
        <end position="269"/>
    </location>
</feature>
<evidence type="ECO:0000313" key="3">
    <source>
        <dbReference type="Proteomes" id="UP001501414"/>
    </source>
</evidence>
<dbReference type="InterPro" id="IPR029058">
    <property type="entry name" value="AB_hydrolase_fold"/>
</dbReference>
<name>A0ABP4I8N2_9PSEU</name>
<dbReference type="InterPro" id="IPR018712">
    <property type="entry name" value="Tle1-like_cat"/>
</dbReference>
<proteinExistence type="predicted"/>
<dbReference type="Proteomes" id="UP001501414">
    <property type="component" value="Unassembled WGS sequence"/>
</dbReference>
<dbReference type="PANTHER" id="PTHR33840:SF1">
    <property type="entry name" value="TLE1 PHOSPHOLIPASE DOMAIN-CONTAINING PROTEIN"/>
    <property type="match status" value="1"/>
</dbReference>
<dbReference type="EMBL" id="BAAAJK010000006">
    <property type="protein sequence ID" value="GAA1384560.1"/>
    <property type="molecule type" value="Genomic_DNA"/>
</dbReference>
<reference evidence="3" key="1">
    <citation type="journal article" date="2019" name="Int. J. Syst. Evol. Microbiol.">
        <title>The Global Catalogue of Microorganisms (GCM) 10K type strain sequencing project: providing services to taxonomists for standard genome sequencing and annotation.</title>
        <authorList>
            <consortium name="The Broad Institute Genomics Platform"/>
            <consortium name="The Broad Institute Genome Sequencing Center for Infectious Disease"/>
            <person name="Wu L."/>
            <person name="Ma J."/>
        </authorList>
    </citation>
    <scope>NUCLEOTIDE SEQUENCE [LARGE SCALE GENOMIC DNA]</scope>
    <source>
        <strain evidence="3">JCM 11896</strain>
    </source>
</reference>
<protein>
    <submittedName>
        <fullName evidence="2">DUF2235 domain-containing protein</fullName>
    </submittedName>
</protein>
<dbReference type="SUPFAM" id="SSF53474">
    <property type="entry name" value="alpha/beta-Hydrolases"/>
    <property type="match status" value="1"/>
</dbReference>